<keyword evidence="2" id="KW-0812">Transmembrane</keyword>
<dbReference type="PANTHER" id="PTHR36018:SF1">
    <property type="entry name" value="OS09G0481800 PROTEIN"/>
    <property type="match status" value="1"/>
</dbReference>
<protein>
    <submittedName>
        <fullName evidence="3">Uncharacterized protein</fullName>
    </submittedName>
</protein>
<dbReference type="PANTHER" id="PTHR36018">
    <property type="entry name" value="OS09G0481800 PROTEIN"/>
    <property type="match status" value="1"/>
</dbReference>
<dbReference type="AlphaFoldDB" id="A0A448ZKT9"/>
<evidence type="ECO:0000313" key="3">
    <source>
        <dbReference type="EMBL" id="VEU42656.1"/>
    </source>
</evidence>
<feature type="region of interest" description="Disordered" evidence="1">
    <location>
        <begin position="230"/>
        <end position="263"/>
    </location>
</feature>
<feature type="transmembrane region" description="Helical" evidence="2">
    <location>
        <begin position="27"/>
        <end position="50"/>
    </location>
</feature>
<accession>A0A448ZKT9</accession>
<sequence length="263" mass="28277">MTKTGVGFPHSRAPARPTTSRSFHRSAFVMVFVMVFVFVLGLAGPCSAFVRAPVLGAGSKCSGRSRNRSRSCPHPTIVRWSSGPIGSGVSFPDPPERNAYDAWLSGGPLPESLHLDEETAGEVLLELVGSFYGSSVFGCHERAASIGITGSLSLEEVCGPEVVLGLEGSFWHKRSTVLGRAAVWLNARIPEVASVVVSDLEDLEDFEEIRDEESGEVLFRRDKRSEDFNGDRATMEYQGLDPDDRGPFPQSAMGGGGSMINPA</sequence>
<name>A0A448ZKT9_9STRA</name>
<keyword evidence="4" id="KW-1185">Reference proteome</keyword>
<evidence type="ECO:0000256" key="2">
    <source>
        <dbReference type="SAM" id="Phobius"/>
    </source>
</evidence>
<keyword evidence="2" id="KW-1133">Transmembrane helix</keyword>
<dbReference type="EMBL" id="CAACVS010000460">
    <property type="protein sequence ID" value="VEU42656.1"/>
    <property type="molecule type" value="Genomic_DNA"/>
</dbReference>
<keyword evidence="2" id="KW-0472">Membrane</keyword>
<gene>
    <name evidence="3" type="ORF">PSNMU_V1.4_AUG-EV-PASAV3_0095770</name>
</gene>
<proteinExistence type="predicted"/>
<organism evidence="3 4">
    <name type="scientific">Pseudo-nitzschia multistriata</name>
    <dbReference type="NCBI Taxonomy" id="183589"/>
    <lineage>
        <taxon>Eukaryota</taxon>
        <taxon>Sar</taxon>
        <taxon>Stramenopiles</taxon>
        <taxon>Ochrophyta</taxon>
        <taxon>Bacillariophyta</taxon>
        <taxon>Bacillariophyceae</taxon>
        <taxon>Bacillariophycidae</taxon>
        <taxon>Bacillariales</taxon>
        <taxon>Bacillariaceae</taxon>
        <taxon>Pseudo-nitzschia</taxon>
    </lineage>
</organism>
<feature type="compositionally biased region" description="Gly residues" evidence="1">
    <location>
        <begin position="253"/>
        <end position="263"/>
    </location>
</feature>
<reference evidence="3 4" key="1">
    <citation type="submission" date="2019-01" db="EMBL/GenBank/DDBJ databases">
        <authorList>
            <person name="Ferrante I. M."/>
        </authorList>
    </citation>
    <scope>NUCLEOTIDE SEQUENCE [LARGE SCALE GENOMIC DNA]</scope>
    <source>
        <strain evidence="3 4">B856</strain>
    </source>
</reference>
<dbReference type="OrthoDB" id="446939at2759"/>
<dbReference type="Proteomes" id="UP000291116">
    <property type="component" value="Unassembled WGS sequence"/>
</dbReference>
<evidence type="ECO:0000313" key="4">
    <source>
        <dbReference type="Proteomes" id="UP000291116"/>
    </source>
</evidence>
<evidence type="ECO:0000256" key="1">
    <source>
        <dbReference type="SAM" id="MobiDB-lite"/>
    </source>
</evidence>